<evidence type="ECO:0000259" key="3">
    <source>
        <dbReference type="Pfam" id="PF01935"/>
    </source>
</evidence>
<feature type="domain" description="Helicase HerA central" evidence="3">
    <location>
        <begin position="425"/>
        <end position="476"/>
    </location>
</feature>
<dbReference type="InterPro" id="IPR002789">
    <property type="entry name" value="HerA_central"/>
</dbReference>
<dbReference type="PANTHER" id="PTHR30121:SF11">
    <property type="entry name" value="AAA+ ATPASE DOMAIN-CONTAINING PROTEIN"/>
    <property type="match status" value="1"/>
</dbReference>
<keyword evidence="6" id="KW-1185">Reference proteome</keyword>
<keyword evidence="2" id="KW-0812">Transmembrane</keyword>
<feature type="domain" description="TraD/TraG TraM recognition site" evidence="4">
    <location>
        <begin position="688"/>
        <end position="757"/>
    </location>
</feature>
<dbReference type="Gene3D" id="3.40.50.300">
    <property type="entry name" value="P-loop containing nucleotide triphosphate hydrolases"/>
    <property type="match status" value="2"/>
</dbReference>
<gene>
    <name evidence="5" type="ORF">LZ495_28740</name>
</gene>
<dbReference type="AlphaFoldDB" id="A0AA41U4U7"/>
<dbReference type="InterPro" id="IPR032689">
    <property type="entry name" value="TraG-D_C"/>
</dbReference>
<dbReference type="RefSeq" id="WP_235055848.1">
    <property type="nucleotide sequence ID" value="NZ_JAKFHA010000021.1"/>
</dbReference>
<sequence>MNERAFRWWQAQPAPVSDAPLQDYLRNPGGALDRVLGWLAWAWPFALVCVSLLVVLAGLGRAAWRRRCHERFSKNARLIRVSAPPSVAQESAEALWGHLVGLLRPAWRRFLTGQPHLVWEFVFSRAGVRIQVWVPGSVPHGIVEHAIEAAWPGARTHTTKASSPFPAAPSGGQLDAEGGELRLHRGEALPIRTQFKADPLRAVVGAQTGLGGGEVTVLQVLARPIAGRRVARVRRAAHQPGVRPAARMASLLLDLLPPGPSKGATKGRPTTPSAQRQGEIEANAQDRAIVAKLRGGVFETRVRYAVVNVLGADALQNHGLRAGLHGRLRSRAHATAATAAAFTEHNYYRRRRLKNPISTLSGRRLDRGDLLSVPELAVIAHLPWDPAVPGLERAGASAVAPPPGVATAGPDVKPLAVSDAGRQRPIGLWVSDARHHLHIIGATGSGKSELMARLVLHDVAEGRGVVVVDPKGDLVTDIMMRLPEDAGARVVLFDADSRSRPPILNPLEGDPARAVDNLVGIFSRIYAASWGARTEDILRAGLLTLCALTGPPLLSGPATLADLPRLLAVPAFRAQALSQLHDDVLLGFWAGYDALSDAARAQITAPLMNKLRSFLLRPFVRSAIAGGASTVDMESVLDNGGICLVRIARDALGTETARLVGSIVVARTWQAATCRARVPQSQRRDASLYVDEAHNFLTLPYPLQDMLAEARGYRLAIALAHQYLGQLPSELAEGISANARTKIFFNASPEDARQLSRHTMPQLTEHDLSHLGKFQVAIRPVVHAAESPAFTGTTLQLPPAVPGRARHIRLAARANAQSPTPRQAQHHSAQRDPRRPS</sequence>
<dbReference type="Pfam" id="PF12696">
    <property type="entry name" value="TraG-D_C"/>
    <property type="match status" value="1"/>
</dbReference>
<dbReference type="InterPro" id="IPR051162">
    <property type="entry name" value="T4SS_component"/>
</dbReference>
<protein>
    <submittedName>
        <fullName evidence="5">Type IV secretion system DNA-binding domain-containing protein</fullName>
    </submittedName>
</protein>
<evidence type="ECO:0000313" key="5">
    <source>
        <dbReference type="EMBL" id="MCF2531182.1"/>
    </source>
</evidence>
<feature type="region of interest" description="Disordered" evidence="1">
    <location>
        <begin position="814"/>
        <end position="837"/>
    </location>
</feature>
<organism evidence="5 6">
    <name type="scientific">Yinghuangia soli</name>
    <dbReference type="NCBI Taxonomy" id="2908204"/>
    <lineage>
        <taxon>Bacteria</taxon>
        <taxon>Bacillati</taxon>
        <taxon>Actinomycetota</taxon>
        <taxon>Actinomycetes</taxon>
        <taxon>Kitasatosporales</taxon>
        <taxon>Streptomycetaceae</taxon>
        <taxon>Yinghuangia</taxon>
    </lineage>
</organism>
<evidence type="ECO:0000256" key="1">
    <source>
        <dbReference type="SAM" id="MobiDB-lite"/>
    </source>
</evidence>
<keyword evidence="5" id="KW-0238">DNA-binding</keyword>
<accession>A0AA41U4U7</accession>
<dbReference type="EMBL" id="JAKFHA010000021">
    <property type="protein sequence ID" value="MCF2531182.1"/>
    <property type="molecule type" value="Genomic_DNA"/>
</dbReference>
<keyword evidence="2" id="KW-1133">Transmembrane helix</keyword>
<reference evidence="5" key="1">
    <citation type="submission" date="2022-01" db="EMBL/GenBank/DDBJ databases">
        <title>Genome-Based Taxonomic Classification of the Phylum Actinobacteria.</title>
        <authorList>
            <person name="Gao Y."/>
        </authorList>
    </citation>
    <scope>NUCLEOTIDE SEQUENCE</scope>
    <source>
        <strain evidence="5">KLBMP 8922</strain>
    </source>
</reference>
<feature type="transmembrane region" description="Helical" evidence="2">
    <location>
        <begin position="41"/>
        <end position="64"/>
    </location>
</feature>
<dbReference type="SUPFAM" id="SSF52540">
    <property type="entry name" value="P-loop containing nucleoside triphosphate hydrolases"/>
    <property type="match status" value="1"/>
</dbReference>
<feature type="region of interest" description="Disordered" evidence="1">
    <location>
        <begin position="157"/>
        <end position="177"/>
    </location>
</feature>
<dbReference type="GO" id="GO:0003677">
    <property type="term" value="F:DNA binding"/>
    <property type="evidence" value="ECO:0007669"/>
    <property type="project" value="UniProtKB-KW"/>
</dbReference>
<comment type="caution">
    <text evidence="5">The sequence shown here is derived from an EMBL/GenBank/DDBJ whole genome shotgun (WGS) entry which is preliminary data.</text>
</comment>
<evidence type="ECO:0000256" key="2">
    <source>
        <dbReference type="SAM" id="Phobius"/>
    </source>
</evidence>
<dbReference type="CDD" id="cd01127">
    <property type="entry name" value="TrwB_TraG_TraD_VirD4"/>
    <property type="match status" value="2"/>
</dbReference>
<evidence type="ECO:0000313" key="6">
    <source>
        <dbReference type="Proteomes" id="UP001165378"/>
    </source>
</evidence>
<name>A0AA41U4U7_9ACTN</name>
<feature type="compositionally biased region" description="Polar residues" evidence="1">
    <location>
        <begin position="815"/>
        <end position="827"/>
    </location>
</feature>
<evidence type="ECO:0000259" key="4">
    <source>
        <dbReference type="Pfam" id="PF12696"/>
    </source>
</evidence>
<dbReference type="PANTHER" id="PTHR30121">
    <property type="entry name" value="UNCHARACTERIZED PROTEIN YJGR-RELATED"/>
    <property type="match status" value="1"/>
</dbReference>
<dbReference type="Proteomes" id="UP001165378">
    <property type="component" value="Unassembled WGS sequence"/>
</dbReference>
<dbReference type="InterPro" id="IPR027417">
    <property type="entry name" value="P-loop_NTPase"/>
</dbReference>
<keyword evidence="2" id="KW-0472">Membrane</keyword>
<feature type="region of interest" description="Disordered" evidence="1">
    <location>
        <begin position="256"/>
        <end position="281"/>
    </location>
</feature>
<dbReference type="Pfam" id="PF01935">
    <property type="entry name" value="DUF87"/>
    <property type="match status" value="1"/>
</dbReference>
<proteinExistence type="predicted"/>